<dbReference type="OrthoDB" id="9803483at2"/>
<sequence>MLNRDAGGTDTSGRACRTALTTQSGARLAPAAYGTMQWGGTADLGAAQAMFDACLHAGIRHFDTAFVYTDGKSEEFLGDIAGNRDNVFVATKVAYNQPATTTNIRTSFDVSRKRLRRDCVDLLYMHRFDDTTPLEQTFEALAGLQSGGAIRFIGVSNYAAWQVMKAQSVAATFGTKIDVIQPMMNLVKRQVEAEILPMTRDQGIQVCAYSPLGGGLLTGKYGGGGDGRLATDARYAARYGPQWMHEAAQGLAQIAADVGVDAATLAVAWLRRHAPDVHPILSARSVAQLTPSLDGLTFDMDDDTYIEITALSPAPPPATDRIEEA</sequence>
<dbReference type="PANTHER" id="PTHR43364:SF4">
    <property type="entry name" value="NAD(P)-LINKED OXIDOREDUCTASE SUPERFAMILY PROTEIN"/>
    <property type="match status" value="1"/>
</dbReference>
<dbReference type="PANTHER" id="PTHR43364">
    <property type="entry name" value="NADH-SPECIFIC METHYLGLYOXAL REDUCTASE-RELATED"/>
    <property type="match status" value="1"/>
</dbReference>
<dbReference type="AlphaFoldDB" id="M9RG64"/>
<keyword evidence="1" id="KW-0560">Oxidoreductase</keyword>
<protein>
    <submittedName>
        <fullName evidence="3">Aldo/keto reductase</fullName>
    </submittedName>
</protein>
<keyword evidence="4" id="KW-1185">Reference proteome</keyword>
<dbReference type="InterPro" id="IPR050523">
    <property type="entry name" value="AKR_Detox_Biosynth"/>
</dbReference>
<dbReference type="Pfam" id="PF00248">
    <property type="entry name" value="Aldo_ket_red"/>
    <property type="match status" value="1"/>
</dbReference>
<dbReference type="PROSITE" id="PS00062">
    <property type="entry name" value="ALDOKETO_REDUCTASE_2"/>
    <property type="match status" value="1"/>
</dbReference>
<name>M9RG64_9RHOB</name>
<dbReference type="KEGG" id="oar:OA238_c04940"/>
<dbReference type="Proteomes" id="UP000004688">
    <property type="component" value="Chromosome"/>
</dbReference>
<evidence type="ECO:0000313" key="4">
    <source>
        <dbReference type="Proteomes" id="UP000004688"/>
    </source>
</evidence>
<dbReference type="RefSeq" id="WP_015493969.1">
    <property type="nucleotide sequence ID" value="NC_020908.1"/>
</dbReference>
<dbReference type="Gene3D" id="3.20.20.100">
    <property type="entry name" value="NADP-dependent oxidoreductase domain"/>
    <property type="match status" value="1"/>
</dbReference>
<dbReference type="InterPro" id="IPR023210">
    <property type="entry name" value="NADP_OxRdtase_dom"/>
</dbReference>
<dbReference type="STRING" id="391616.OA238_c04940"/>
<dbReference type="InterPro" id="IPR036812">
    <property type="entry name" value="NAD(P)_OxRdtase_dom_sf"/>
</dbReference>
<proteinExistence type="predicted"/>
<dbReference type="SUPFAM" id="SSF51430">
    <property type="entry name" value="NAD(P)-linked oxidoreductase"/>
    <property type="match status" value="1"/>
</dbReference>
<accession>M9RG64</accession>
<reference evidence="3 4" key="1">
    <citation type="journal article" date="2013" name="PLoS ONE">
        <title>Poles Apart: Arctic and Antarctic Octadecabacter strains Share High Genome Plasticity and a New Type of Xanthorhodopsin.</title>
        <authorList>
            <person name="Vollmers J."/>
            <person name="Voget S."/>
            <person name="Dietrich S."/>
            <person name="Gollnow K."/>
            <person name="Smits M."/>
            <person name="Meyer K."/>
            <person name="Brinkhoff T."/>
            <person name="Simon M."/>
            <person name="Daniel R."/>
        </authorList>
    </citation>
    <scope>NUCLEOTIDE SEQUENCE [LARGE SCALE GENOMIC DNA]</scope>
    <source>
        <strain evidence="3 4">238</strain>
    </source>
</reference>
<evidence type="ECO:0000259" key="2">
    <source>
        <dbReference type="Pfam" id="PF00248"/>
    </source>
</evidence>
<feature type="domain" description="NADP-dependent oxidoreductase" evidence="2">
    <location>
        <begin position="33"/>
        <end position="311"/>
    </location>
</feature>
<organism evidence="3 4">
    <name type="scientific">Octadecabacter arcticus 238</name>
    <dbReference type="NCBI Taxonomy" id="391616"/>
    <lineage>
        <taxon>Bacteria</taxon>
        <taxon>Pseudomonadati</taxon>
        <taxon>Pseudomonadota</taxon>
        <taxon>Alphaproteobacteria</taxon>
        <taxon>Rhodobacterales</taxon>
        <taxon>Roseobacteraceae</taxon>
        <taxon>Octadecabacter</taxon>
    </lineage>
</organism>
<dbReference type="HOGENOM" id="CLU_023205_2_0_5"/>
<evidence type="ECO:0000313" key="3">
    <source>
        <dbReference type="EMBL" id="AGI70733.1"/>
    </source>
</evidence>
<dbReference type="InterPro" id="IPR018170">
    <property type="entry name" value="Aldo/ket_reductase_CS"/>
</dbReference>
<evidence type="ECO:0000256" key="1">
    <source>
        <dbReference type="ARBA" id="ARBA00023002"/>
    </source>
</evidence>
<dbReference type="EMBL" id="CP003742">
    <property type="protein sequence ID" value="AGI70733.1"/>
    <property type="molecule type" value="Genomic_DNA"/>
</dbReference>
<dbReference type="GO" id="GO:0016491">
    <property type="term" value="F:oxidoreductase activity"/>
    <property type="evidence" value="ECO:0007669"/>
    <property type="project" value="UniProtKB-KW"/>
</dbReference>
<gene>
    <name evidence="3" type="ORF">OA238_c04940</name>
</gene>
<dbReference type="eggNOG" id="COG0667">
    <property type="taxonomic scope" value="Bacteria"/>
</dbReference>